<evidence type="ECO:0000256" key="3">
    <source>
        <dbReference type="ARBA" id="ARBA00022723"/>
    </source>
</evidence>
<protein>
    <submittedName>
        <fullName evidence="17">Uncharacterized protein LOC113206923</fullName>
    </submittedName>
</protein>
<name>A0A6J1SKB8_FRAOC</name>
<dbReference type="Proteomes" id="UP000504606">
    <property type="component" value="Unplaced"/>
</dbReference>
<dbReference type="GO" id="GO:0043565">
    <property type="term" value="F:sequence-specific DNA binding"/>
    <property type="evidence" value="ECO:0007669"/>
    <property type="project" value="InterPro"/>
</dbReference>
<dbReference type="GO" id="GO:0008270">
    <property type="term" value="F:zinc ion binding"/>
    <property type="evidence" value="ECO:0007669"/>
    <property type="project" value="UniProtKB-KW"/>
</dbReference>
<dbReference type="PROSITE" id="PS50950">
    <property type="entry name" value="ZF_THAP"/>
    <property type="match status" value="1"/>
</dbReference>
<keyword evidence="5" id="KW-0862">Zinc</keyword>
<dbReference type="Gene3D" id="6.20.210.20">
    <property type="entry name" value="THAP domain"/>
    <property type="match status" value="1"/>
</dbReference>
<keyword evidence="7 13" id="KW-0175">Coiled coil</keyword>
<evidence type="ECO:0000256" key="12">
    <source>
        <dbReference type="PROSITE-ProRule" id="PRU00309"/>
    </source>
</evidence>
<feature type="domain" description="THAP-type" evidence="15">
    <location>
        <begin position="1"/>
        <end position="77"/>
    </location>
</feature>
<keyword evidence="10" id="KW-0539">Nucleus</keyword>
<accession>A0A6J1SKB8</accession>
<sequence length="279" mass="31136">MSACCLKLCVKSAKERRRIHRFPKDEQRRKEWEKWVSTVNQSPFSSKPSSRLCNKHFLKECYQENGLLKPDAVPTLIPECDLSNLFRMGFLPSTSSVSLSVLVGNNLVSNPEGQTSSQACHATQRDETWSNSATTVCVDKSSNPLLGPVPTSCITENPQVPLDLSTRSVNEHNTPRSGPKASSTLKTPAERVPNKRKRYPGDITPGDFSTPKRAKRARHCVEFLKDDRERLNRKIRRVRESCRRKQTKAKQSLTCVAVVAGVGTAQRPGCSPYFLHGGS</sequence>
<dbReference type="GO" id="GO:0005654">
    <property type="term" value="C:nucleoplasm"/>
    <property type="evidence" value="ECO:0007669"/>
    <property type="project" value="UniProtKB-SubCell"/>
</dbReference>
<proteinExistence type="inferred from homology"/>
<comment type="similarity">
    <text evidence="2">Belongs to the THAP1 family.</text>
</comment>
<dbReference type="SMART" id="SM00980">
    <property type="entry name" value="THAP"/>
    <property type="match status" value="1"/>
</dbReference>
<evidence type="ECO:0000256" key="13">
    <source>
        <dbReference type="SAM" id="Coils"/>
    </source>
</evidence>
<dbReference type="SUPFAM" id="SSF57716">
    <property type="entry name" value="Glucocorticoid receptor-like (DNA-binding domain)"/>
    <property type="match status" value="1"/>
</dbReference>
<dbReference type="Pfam" id="PF05485">
    <property type="entry name" value="THAP"/>
    <property type="match status" value="1"/>
</dbReference>
<keyword evidence="9" id="KW-0804">Transcription</keyword>
<feature type="coiled-coil region" evidence="13">
    <location>
        <begin position="214"/>
        <end position="248"/>
    </location>
</feature>
<gene>
    <name evidence="17" type="primary">LOC113206923</name>
</gene>
<keyword evidence="6" id="KW-0805">Transcription regulation</keyword>
<feature type="compositionally biased region" description="Polar residues" evidence="14">
    <location>
        <begin position="175"/>
        <end position="186"/>
    </location>
</feature>
<evidence type="ECO:0000256" key="10">
    <source>
        <dbReference type="ARBA" id="ARBA00023242"/>
    </source>
</evidence>
<evidence type="ECO:0000313" key="17">
    <source>
        <dbReference type="RefSeq" id="XP_026278996.2"/>
    </source>
</evidence>
<evidence type="ECO:0000256" key="1">
    <source>
        <dbReference type="ARBA" id="ARBA00004642"/>
    </source>
</evidence>
<keyword evidence="16" id="KW-1185">Reference proteome</keyword>
<feature type="region of interest" description="Disordered" evidence="14">
    <location>
        <begin position="166"/>
        <end position="212"/>
    </location>
</feature>
<evidence type="ECO:0000259" key="15">
    <source>
        <dbReference type="PROSITE" id="PS50950"/>
    </source>
</evidence>
<evidence type="ECO:0000256" key="11">
    <source>
        <dbReference type="ARBA" id="ARBA00023306"/>
    </source>
</evidence>
<evidence type="ECO:0000256" key="14">
    <source>
        <dbReference type="SAM" id="MobiDB-lite"/>
    </source>
</evidence>
<dbReference type="PANTHER" id="PTHR46600">
    <property type="entry name" value="THAP DOMAIN-CONTAINING"/>
    <property type="match status" value="1"/>
</dbReference>
<evidence type="ECO:0000256" key="2">
    <source>
        <dbReference type="ARBA" id="ARBA00006177"/>
    </source>
</evidence>
<keyword evidence="8 12" id="KW-0238">DNA-binding</keyword>
<evidence type="ECO:0000256" key="9">
    <source>
        <dbReference type="ARBA" id="ARBA00023163"/>
    </source>
</evidence>
<dbReference type="RefSeq" id="XP_026278996.2">
    <property type="nucleotide sequence ID" value="XM_026423211.2"/>
</dbReference>
<dbReference type="PANTHER" id="PTHR46600:SF1">
    <property type="entry name" value="THAP DOMAIN-CONTAINING PROTEIN 1"/>
    <property type="match status" value="1"/>
</dbReference>
<keyword evidence="3" id="KW-0479">Metal-binding</keyword>
<evidence type="ECO:0000256" key="4">
    <source>
        <dbReference type="ARBA" id="ARBA00022771"/>
    </source>
</evidence>
<evidence type="ECO:0000256" key="8">
    <source>
        <dbReference type="ARBA" id="ARBA00023125"/>
    </source>
</evidence>
<dbReference type="KEGG" id="foc:113206923"/>
<dbReference type="InterPro" id="IPR006612">
    <property type="entry name" value="THAP_Znf"/>
</dbReference>
<organism evidence="16 17">
    <name type="scientific">Frankliniella occidentalis</name>
    <name type="common">Western flower thrips</name>
    <name type="synonym">Euthrips occidentalis</name>
    <dbReference type="NCBI Taxonomy" id="133901"/>
    <lineage>
        <taxon>Eukaryota</taxon>
        <taxon>Metazoa</taxon>
        <taxon>Ecdysozoa</taxon>
        <taxon>Arthropoda</taxon>
        <taxon>Hexapoda</taxon>
        <taxon>Insecta</taxon>
        <taxon>Pterygota</taxon>
        <taxon>Neoptera</taxon>
        <taxon>Paraneoptera</taxon>
        <taxon>Thysanoptera</taxon>
        <taxon>Terebrantia</taxon>
        <taxon>Thripoidea</taxon>
        <taxon>Thripidae</taxon>
        <taxon>Frankliniella</taxon>
    </lineage>
</organism>
<dbReference type="SMART" id="SM00692">
    <property type="entry name" value="DM3"/>
    <property type="match status" value="1"/>
</dbReference>
<evidence type="ECO:0000256" key="6">
    <source>
        <dbReference type="ARBA" id="ARBA00023015"/>
    </source>
</evidence>
<evidence type="ECO:0000256" key="7">
    <source>
        <dbReference type="ARBA" id="ARBA00023054"/>
    </source>
</evidence>
<evidence type="ECO:0000313" key="16">
    <source>
        <dbReference type="Proteomes" id="UP000504606"/>
    </source>
</evidence>
<keyword evidence="4 12" id="KW-0863">Zinc-finger</keyword>
<dbReference type="InterPro" id="IPR038441">
    <property type="entry name" value="THAP_Znf_sf"/>
</dbReference>
<dbReference type="AlphaFoldDB" id="A0A6J1SKB8"/>
<dbReference type="InterPro" id="IPR026516">
    <property type="entry name" value="THAP1/10"/>
</dbReference>
<evidence type="ECO:0000256" key="5">
    <source>
        <dbReference type="ARBA" id="ARBA00022833"/>
    </source>
</evidence>
<keyword evidence="11" id="KW-0131">Cell cycle</keyword>
<reference evidence="17" key="1">
    <citation type="submission" date="2025-08" db="UniProtKB">
        <authorList>
            <consortium name="RefSeq"/>
        </authorList>
    </citation>
    <scope>IDENTIFICATION</scope>
    <source>
        <tissue evidence="17">Whole organism</tissue>
    </source>
</reference>
<dbReference type="GeneID" id="113206923"/>
<dbReference type="OrthoDB" id="5982876at2759"/>
<comment type="subcellular location">
    <subcellularLocation>
        <location evidence="1">Nucleus</location>
        <location evidence="1">Nucleoplasm</location>
    </subcellularLocation>
</comment>